<gene>
    <name evidence="2" type="ORF">PG991_013230</name>
</gene>
<evidence type="ECO:0000313" key="2">
    <source>
        <dbReference type="EMBL" id="KAK8001008.1"/>
    </source>
</evidence>
<accession>A0ABR1R5R0</accession>
<protein>
    <submittedName>
        <fullName evidence="2">Uncharacterized protein</fullName>
    </submittedName>
</protein>
<sequence>MASSGPSGSGAPSKMPVPPPNGLVDCRDDPERFIRVPMSGHPLVGKPQQPDEEPSRAAEGDDRALYIGSINTCTAIAISGVYPAQDAADPPIQRYDRFMIHVAEENWWHHFDKLQLRVQEAQEAGLSDLQIHVAAVRPETLLLDDGFQDEDPVGDSYVEQRKLMTKLRELVGSDAQSNDQPRIHWYPYRYGGYRHNTIMAFYSDRSVVVNQEAFKCAWQLQEKEWMNYMESSIPEETPSPDDYKTRVNQPWIMAKSQTNGQS</sequence>
<feature type="region of interest" description="Disordered" evidence="1">
    <location>
        <begin position="1"/>
        <end position="59"/>
    </location>
</feature>
<feature type="compositionally biased region" description="Low complexity" evidence="1">
    <location>
        <begin position="1"/>
        <end position="13"/>
    </location>
</feature>
<dbReference type="Proteomes" id="UP001396898">
    <property type="component" value="Unassembled WGS sequence"/>
</dbReference>
<feature type="compositionally biased region" description="Basic and acidic residues" evidence="1">
    <location>
        <begin position="25"/>
        <end position="34"/>
    </location>
</feature>
<proteinExistence type="predicted"/>
<organism evidence="2 3">
    <name type="scientific">Apiospora marii</name>
    <dbReference type="NCBI Taxonomy" id="335849"/>
    <lineage>
        <taxon>Eukaryota</taxon>
        <taxon>Fungi</taxon>
        <taxon>Dikarya</taxon>
        <taxon>Ascomycota</taxon>
        <taxon>Pezizomycotina</taxon>
        <taxon>Sordariomycetes</taxon>
        <taxon>Xylariomycetidae</taxon>
        <taxon>Amphisphaeriales</taxon>
        <taxon>Apiosporaceae</taxon>
        <taxon>Apiospora</taxon>
    </lineage>
</organism>
<name>A0ABR1R5R0_9PEZI</name>
<evidence type="ECO:0000256" key="1">
    <source>
        <dbReference type="SAM" id="MobiDB-lite"/>
    </source>
</evidence>
<reference evidence="2 3" key="1">
    <citation type="submission" date="2023-01" db="EMBL/GenBank/DDBJ databases">
        <title>Analysis of 21 Apiospora genomes using comparative genomics revels a genus with tremendous synthesis potential of carbohydrate active enzymes and secondary metabolites.</title>
        <authorList>
            <person name="Sorensen T."/>
        </authorList>
    </citation>
    <scope>NUCLEOTIDE SEQUENCE [LARGE SCALE GENOMIC DNA]</scope>
    <source>
        <strain evidence="2 3">CBS 20057</strain>
    </source>
</reference>
<comment type="caution">
    <text evidence="2">The sequence shown here is derived from an EMBL/GenBank/DDBJ whole genome shotgun (WGS) entry which is preliminary data.</text>
</comment>
<keyword evidence="3" id="KW-1185">Reference proteome</keyword>
<dbReference type="EMBL" id="JAQQWI010000018">
    <property type="protein sequence ID" value="KAK8001008.1"/>
    <property type="molecule type" value="Genomic_DNA"/>
</dbReference>
<evidence type="ECO:0000313" key="3">
    <source>
        <dbReference type="Proteomes" id="UP001396898"/>
    </source>
</evidence>